<evidence type="ECO:0000313" key="1">
    <source>
        <dbReference type="EMBL" id="KAG0479309.1"/>
    </source>
</evidence>
<accession>A0A835QZL6</accession>
<dbReference type="Proteomes" id="UP000636800">
    <property type="component" value="Chromosome 5"/>
</dbReference>
<dbReference type="InterPro" id="IPR029993">
    <property type="entry name" value="GAUT"/>
</dbReference>
<dbReference type="PANTHER" id="PTHR32116">
    <property type="entry name" value="GALACTURONOSYLTRANSFERASE 4-RELATED"/>
    <property type="match status" value="1"/>
</dbReference>
<name>A0A835QZL6_VANPL</name>
<dbReference type="Pfam" id="PF25557">
    <property type="entry name" value="GAUT_1"/>
    <property type="match status" value="1"/>
</dbReference>
<proteinExistence type="predicted"/>
<evidence type="ECO:0000313" key="2">
    <source>
        <dbReference type="Proteomes" id="UP000636800"/>
    </source>
</evidence>
<sequence>MKLEKIKDPNRQLEELMKKMRIESRLAIEGASSNTDLQQGDLEHAKAMGHALCFAKDFLYDCGMVSWKVRAMIQSAETSINAAKKHSIFLIQYAAKTIPKLLQCLALQLTIDYYLDGYNNKHLEDSKVINPTLYHRDFLSCYSSNCFEFVEFVCIYFHLAGISHNILRGWGGISFSTVLSKPSLSFKSMPNIEKLPDLFERCPFENYDLKRCLDISWIMVSGFQLQYFYDQFELSLTGFQMKLLMLNPKMAISMVEKCNHIFTIIRCIFIEEFFEKPFEESQWEP</sequence>
<dbReference type="OrthoDB" id="10023328at2759"/>
<keyword evidence="2" id="KW-1185">Reference proteome</keyword>
<dbReference type="GO" id="GO:0047262">
    <property type="term" value="F:polygalacturonate 4-alpha-galacturonosyltransferase activity"/>
    <property type="evidence" value="ECO:0007669"/>
    <property type="project" value="InterPro"/>
</dbReference>
<comment type="caution">
    <text evidence="1">The sequence shown here is derived from an EMBL/GenBank/DDBJ whole genome shotgun (WGS) entry which is preliminary data.</text>
</comment>
<reference evidence="1 2" key="1">
    <citation type="journal article" date="2020" name="Nat. Food">
        <title>A phased Vanilla planifolia genome enables genetic improvement of flavour and production.</title>
        <authorList>
            <person name="Hasing T."/>
            <person name="Tang H."/>
            <person name="Brym M."/>
            <person name="Khazi F."/>
            <person name="Huang T."/>
            <person name="Chambers A.H."/>
        </authorList>
    </citation>
    <scope>NUCLEOTIDE SEQUENCE [LARGE SCALE GENOMIC DNA]</scope>
    <source>
        <tissue evidence="1">Leaf</tissue>
    </source>
</reference>
<gene>
    <name evidence="1" type="ORF">HPP92_010167</name>
</gene>
<protein>
    <submittedName>
        <fullName evidence="1">Uncharacterized protein</fullName>
    </submittedName>
</protein>
<dbReference type="EMBL" id="JADCNL010000005">
    <property type="protein sequence ID" value="KAG0479309.1"/>
    <property type="molecule type" value="Genomic_DNA"/>
</dbReference>
<dbReference type="PANTHER" id="PTHR32116:SF76">
    <property type="entry name" value="GALACTURONOSYLTRANSFERASE 3-RELATED"/>
    <property type="match status" value="1"/>
</dbReference>
<dbReference type="AlphaFoldDB" id="A0A835QZL6"/>
<organism evidence="1 2">
    <name type="scientific">Vanilla planifolia</name>
    <name type="common">Vanilla</name>
    <dbReference type="NCBI Taxonomy" id="51239"/>
    <lineage>
        <taxon>Eukaryota</taxon>
        <taxon>Viridiplantae</taxon>
        <taxon>Streptophyta</taxon>
        <taxon>Embryophyta</taxon>
        <taxon>Tracheophyta</taxon>
        <taxon>Spermatophyta</taxon>
        <taxon>Magnoliopsida</taxon>
        <taxon>Liliopsida</taxon>
        <taxon>Asparagales</taxon>
        <taxon>Orchidaceae</taxon>
        <taxon>Vanilloideae</taxon>
        <taxon>Vanilleae</taxon>
        <taxon>Vanilla</taxon>
    </lineage>
</organism>